<organism evidence="1 2">
    <name type="scientific">Paenibacillus curdlanolyticus YK9</name>
    <dbReference type="NCBI Taxonomy" id="717606"/>
    <lineage>
        <taxon>Bacteria</taxon>
        <taxon>Bacillati</taxon>
        <taxon>Bacillota</taxon>
        <taxon>Bacilli</taxon>
        <taxon>Bacillales</taxon>
        <taxon>Paenibacillaceae</taxon>
        <taxon>Paenibacillus</taxon>
    </lineage>
</organism>
<accession>E0I3N4</accession>
<dbReference type="STRING" id="717606.PaecuDRAFT_0409"/>
<sequence>MYEPTRPLPLDSPASKRLNRLLDPSYPLCREDVIWVLEYIKKKVADIDPTLMDSSQPNLIKAFHSFAEASMSLIQRKNGDHEVDRLRRWLTDAVEGLSS</sequence>
<gene>
    <name evidence="1" type="ORF">PaecuDRAFT_0409</name>
</gene>
<reference evidence="1 2" key="1">
    <citation type="submission" date="2010-07" db="EMBL/GenBank/DDBJ databases">
        <title>The draft genome of Paenibacillus curdlanolyticus YK9.</title>
        <authorList>
            <consortium name="US DOE Joint Genome Institute (JGI-PGF)"/>
            <person name="Lucas S."/>
            <person name="Copeland A."/>
            <person name="Lapidus A."/>
            <person name="Cheng J.-F."/>
            <person name="Bruce D."/>
            <person name="Goodwin L."/>
            <person name="Pitluck S."/>
            <person name="Land M.L."/>
            <person name="Hauser L."/>
            <person name="Chang Y.-J."/>
            <person name="Jeffries C."/>
            <person name="Anderson I.J."/>
            <person name="Johnson E."/>
            <person name="Loganathan U."/>
            <person name="Mulhopadhyay B."/>
            <person name="Kyrpides N."/>
            <person name="Woyke T.J."/>
        </authorList>
    </citation>
    <scope>NUCLEOTIDE SEQUENCE [LARGE SCALE GENOMIC DNA]</scope>
    <source>
        <strain evidence="1 2">YK9</strain>
    </source>
</reference>
<dbReference type="EMBL" id="AEDD01000001">
    <property type="protein sequence ID" value="EFM12898.1"/>
    <property type="molecule type" value="Genomic_DNA"/>
</dbReference>
<dbReference type="eggNOG" id="ENOG5033MFV">
    <property type="taxonomic scope" value="Bacteria"/>
</dbReference>
<name>E0I3N4_9BACL</name>
<evidence type="ECO:0000313" key="1">
    <source>
        <dbReference type="EMBL" id="EFM12898.1"/>
    </source>
</evidence>
<dbReference type="AlphaFoldDB" id="E0I3N4"/>
<evidence type="ECO:0000313" key="2">
    <source>
        <dbReference type="Proteomes" id="UP000005387"/>
    </source>
</evidence>
<dbReference type="Proteomes" id="UP000005387">
    <property type="component" value="Unassembled WGS sequence"/>
</dbReference>
<dbReference type="RefSeq" id="WP_006036426.1">
    <property type="nucleotide sequence ID" value="NZ_AEDD01000001.1"/>
</dbReference>
<dbReference type="OrthoDB" id="2679120at2"/>
<proteinExistence type="predicted"/>
<keyword evidence="2" id="KW-1185">Reference proteome</keyword>
<protein>
    <submittedName>
        <fullName evidence="1">Uncharacterized protein</fullName>
    </submittedName>
</protein>